<dbReference type="AlphaFoldDB" id="A0A1I3E5B9"/>
<dbReference type="SUPFAM" id="SSF159006">
    <property type="entry name" value="YopX-like"/>
    <property type="match status" value="1"/>
</dbReference>
<organism evidence="2 3">
    <name type="scientific">Parapedobacter indicus</name>
    <dbReference type="NCBI Taxonomy" id="1477437"/>
    <lineage>
        <taxon>Bacteria</taxon>
        <taxon>Pseudomonadati</taxon>
        <taxon>Bacteroidota</taxon>
        <taxon>Sphingobacteriia</taxon>
        <taxon>Sphingobacteriales</taxon>
        <taxon>Sphingobacteriaceae</taxon>
        <taxon>Parapedobacter</taxon>
    </lineage>
</organism>
<dbReference type="STRING" id="1477437.SAMN05444682_101763"/>
<dbReference type="Pfam" id="PF09643">
    <property type="entry name" value="YopX"/>
    <property type="match status" value="1"/>
</dbReference>
<dbReference type="InterPro" id="IPR019096">
    <property type="entry name" value="YopX_protein"/>
</dbReference>
<evidence type="ECO:0000313" key="2">
    <source>
        <dbReference type="EMBL" id="SFH93901.1"/>
    </source>
</evidence>
<name>A0A1I3E5B9_9SPHI</name>
<dbReference type="EMBL" id="FOQO01000001">
    <property type="protein sequence ID" value="SFH93901.1"/>
    <property type="molecule type" value="Genomic_DNA"/>
</dbReference>
<dbReference type="RefSeq" id="WP_090624325.1">
    <property type="nucleotide sequence ID" value="NZ_FOQO01000001.1"/>
</dbReference>
<protein>
    <submittedName>
        <fullName evidence="2">Phage uncharacterized protein TIGR01671</fullName>
    </submittedName>
</protein>
<dbReference type="Proteomes" id="UP000198670">
    <property type="component" value="Unassembled WGS sequence"/>
</dbReference>
<feature type="domain" description="YopX protein" evidence="1">
    <location>
        <begin position="42"/>
        <end position="121"/>
    </location>
</feature>
<evidence type="ECO:0000313" key="3">
    <source>
        <dbReference type="Proteomes" id="UP000198670"/>
    </source>
</evidence>
<evidence type="ECO:0000259" key="1">
    <source>
        <dbReference type="Pfam" id="PF09643"/>
    </source>
</evidence>
<gene>
    <name evidence="2" type="ORF">SAMN05444682_101763</name>
</gene>
<reference evidence="2 3" key="1">
    <citation type="submission" date="2016-10" db="EMBL/GenBank/DDBJ databases">
        <authorList>
            <person name="de Groot N.N."/>
        </authorList>
    </citation>
    <scope>NUCLEOTIDE SEQUENCE [LARGE SCALE GENOMIC DNA]</scope>
    <source>
        <strain evidence="2 3">RK1</strain>
    </source>
</reference>
<dbReference type="InterPro" id="IPR023385">
    <property type="entry name" value="YopX-like_C"/>
</dbReference>
<proteinExistence type="predicted"/>
<accession>A0A1I3E5B9</accession>
<dbReference type="Gene3D" id="2.30.30.290">
    <property type="entry name" value="YopX-like domains"/>
    <property type="match status" value="1"/>
</dbReference>
<keyword evidence="3" id="KW-1185">Reference proteome</keyword>
<sequence length="125" mass="14583">MKREILFRGKRTENGEWVEGLPHKGYDDTWFISNGIDTWRIQRETLGQFTGLTDKDGYRIFEGDIVFTPTEKHMAISWSERFASYVVDRDGWAFSHWFGESIEAHQVKVVGNVWDNPELLKGGTR</sequence>